<name>A0A9D1Z0Y7_9BACT</name>
<dbReference type="Proteomes" id="UP000886844">
    <property type="component" value="Unassembled WGS sequence"/>
</dbReference>
<reference evidence="3" key="2">
    <citation type="submission" date="2021-04" db="EMBL/GenBank/DDBJ databases">
        <authorList>
            <person name="Gilroy R."/>
        </authorList>
    </citation>
    <scope>NUCLEOTIDE SEQUENCE</scope>
    <source>
        <strain evidence="3">5134</strain>
    </source>
</reference>
<dbReference type="InterPro" id="IPR003423">
    <property type="entry name" value="OMP_efflux"/>
</dbReference>
<comment type="subcellular location">
    <subcellularLocation>
        <location evidence="2">Cell membrane</location>
        <topology evidence="2">Lipid-anchor</topology>
    </subcellularLocation>
</comment>
<evidence type="ECO:0000313" key="4">
    <source>
        <dbReference type="Proteomes" id="UP000886844"/>
    </source>
</evidence>
<dbReference type="Gene3D" id="2.20.200.10">
    <property type="entry name" value="Outer membrane efflux proteins (OEP)"/>
    <property type="match status" value="1"/>
</dbReference>
<accession>A0A9D1Z0Y7</accession>
<comment type="similarity">
    <text evidence="1 2">Belongs to the outer membrane factor (OMF) (TC 1.B.17) family.</text>
</comment>
<evidence type="ECO:0000256" key="2">
    <source>
        <dbReference type="RuleBase" id="RU362097"/>
    </source>
</evidence>
<sequence length="471" mass="52619">MKRATIYILSCGVLLLTAGSCSVQKRCKAPELELPSEIVTGATDSLSISDRNWWEIYSDTTLCRLIDRTLERNRNLLSAEARVRQLEELYRVSKAARLPSIDGSAYANRETNDYADSKYSNDPEIGIKARLSWEADLWGSLRWAKRKGGAEYLASVEGARALQMALVAEVATAYFELVALDHELAIVRRTVETREESVQQAKLRFEGGLTSETNYQQAKVELASAAALIPNLELQIAQKENQISVLAGGYPDRVERAEMNLNVVMPEALPIGLPSTLLQRRPDVRQAEQELRGAMAAVGIAYADRFPRLTFTLTGGVENGHFKGLLESPFTYMAGNLTAPLFAFGTKRAKYRAALAAYDQARLAYEQKVLEVFQEVNDAVVAYRNMRRTAELKYNLREAARQYVVLAKLQYINGVIRYIDVLDAQRKFFDAQIEESTAVRNEHLALVQLYKALGGGWGDLKARSDEESASK</sequence>
<comment type="caution">
    <text evidence="3">The sequence shown here is derived from an EMBL/GenBank/DDBJ whole genome shotgun (WGS) entry which is preliminary data.</text>
</comment>
<dbReference type="AlphaFoldDB" id="A0A9D1Z0Y7"/>
<dbReference type="PROSITE" id="PS51257">
    <property type="entry name" value="PROKAR_LIPOPROTEIN"/>
    <property type="match status" value="1"/>
</dbReference>
<proteinExistence type="inferred from homology"/>
<dbReference type="Gene3D" id="1.20.1600.10">
    <property type="entry name" value="Outer membrane efflux proteins (OEP)"/>
    <property type="match status" value="1"/>
</dbReference>
<dbReference type="SUPFAM" id="SSF56954">
    <property type="entry name" value="Outer membrane efflux proteins (OEP)"/>
    <property type="match status" value="1"/>
</dbReference>
<protein>
    <submittedName>
        <fullName evidence="3">Efflux transporter outer membrane subunit</fullName>
    </submittedName>
</protein>
<dbReference type="EMBL" id="DXDA01000046">
    <property type="protein sequence ID" value="HIY68832.1"/>
    <property type="molecule type" value="Genomic_DNA"/>
</dbReference>
<keyword evidence="2" id="KW-0564">Palmitate</keyword>
<dbReference type="Pfam" id="PF02321">
    <property type="entry name" value="OEP"/>
    <property type="match status" value="2"/>
</dbReference>
<dbReference type="PANTHER" id="PTHR30203">
    <property type="entry name" value="OUTER MEMBRANE CATION EFFLUX PROTEIN"/>
    <property type="match status" value="1"/>
</dbReference>
<evidence type="ECO:0000256" key="1">
    <source>
        <dbReference type="ARBA" id="ARBA00007613"/>
    </source>
</evidence>
<dbReference type="InterPro" id="IPR010131">
    <property type="entry name" value="MdtP/NodT-like"/>
</dbReference>
<keyword evidence="2" id="KW-0449">Lipoprotein</keyword>
<dbReference type="GO" id="GO:0005886">
    <property type="term" value="C:plasma membrane"/>
    <property type="evidence" value="ECO:0007669"/>
    <property type="project" value="UniProtKB-SubCell"/>
</dbReference>
<keyword evidence="2" id="KW-1134">Transmembrane beta strand</keyword>
<organism evidence="3 4">
    <name type="scientific">Candidatus Alistipes intestinigallinarum</name>
    <dbReference type="NCBI Taxonomy" id="2838440"/>
    <lineage>
        <taxon>Bacteria</taxon>
        <taxon>Pseudomonadati</taxon>
        <taxon>Bacteroidota</taxon>
        <taxon>Bacteroidia</taxon>
        <taxon>Bacteroidales</taxon>
        <taxon>Rikenellaceae</taxon>
        <taxon>Alistipes</taxon>
    </lineage>
</organism>
<gene>
    <name evidence="3" type="ORF">H9828_05400</name>
</gene>
<dbReference type="PANTHER" id="PTHR30203:SF33">
    <property type="entry name" value="BLR4455 PROTEIN"/>
    <property type="match status" value="1"/>
</dbReference>
<keyword evidence="2" id="KW-0812">Transmembrane</keyword>
<reference evidence="3" key="1">
    <citation type="journal article" date="2021" name="PeerJ">
        <title>Extensive microbial diversity within the chicken gut microbiome revealed by metagenomics and culture.</title>
        <authorList>
            <person name="Gilroy R."/>
            <person name="Ravi A."/>
            <person name="Getino M."/>
            <person name="Pursley I."/>
            <person name="Horton D.L."/>
            <person name="Alikhan N.F."/>
            <person name="Baker D."/>
            <person name="Gharbi K."/>
            <person name="Hall N."/>
            <person name="Watson M."/>
            <person name="Adriaenssens E.M."/>
            <person name="Foster-Nyarko E."/>
            <person name="Jarju S."/>
            <person name="Secka A."/>
            <person name="Antonio M."/>
            <person name="Oren A."/>
            <person name="Chaudhuri R.R."/>
            <person name="La Ragione R."/>
            <person name="Hildebrand F."/>
            <person name="Pallen M.J."/>
        </authorList>
    </citation>
    <scope>NUCLEOTIDE SEQUENCE</scope>
    <source>
        <strain evidence="3">5134</strain>
    </source>
</reference>
<evidence type="ECO:0000313" key="3">
    <source>
        <dbReference type="EMBL" id="HIY68832.1"/>
    </source>
</evidence>
<keyword evidence="2" id="KW-0472">Membrane</keyword>
<dbReference type="GO" id="GO:0015562">
    <property type="term" value="F:efflux transmembrane transporter activity"/>
    <property type="evidence" value="ECO:0007669"/>
    <property type="project" value="InterPro"/>
</dbReference>
<dbReference type="NCBIfam" id="TIGR01845">
    <property type="entry name" value="outer_NodT"/>
    <property type="match status" value="1"/>
</dbReference>